<dbReference type="PATRIC" id="fig|1235802.3.peg.5678"/>
<dbReference type="AlphaFoldDB" id="N1ZUU9"/>
<keyword evidence="11" id="KW-1185">Reference proteome</keyword>
<dbReference type="PANTHER" id="PTHR43553:SF24">
    <property type="entry name" value="ENERGY-COUPLING FACTOR TRANSPORTER ATP-BINDING PROTEIN ECFA1"/>
    <property type="match status" value="1"/>
</dbReference>
<evidence type="ECO:0000313" key="11">
    <source>
        <dbReference type="Proteomes" id="UP000012589"/>
    </source>
</evidence>
<protein>
    <recommendedName>
        <fullName evidence="9">ABC transporter domain-containing protein</fullName>
    </recommendedName>
</protein>
<keyword evidence="3" id="KW-0813">Transport</keyword>
<proteinExistence type="inferred from homology"/>
<comment type="caution">
    <text evidence="10">The sequence shown here is derived from an EMBL/GenBank/DDBJ whole genome shotgun (WGS) entry which is preliminary data.</text>
</comment>
<dbReference type="InterPro" id="IPR017871">
    <property type="entry name" value="ABC_transporter-like_CS"/>
</dbReference>
<dbReference type="GO" id="GO:0016887">
    <property type="term" value="F:ATP hydrolysis activity"/>
    <property type="evidence" value="ECO:0007669"/>
    <property type="project" value="InterPro"/>
</dbReference>
<evidence type="ECO:0000259" key="9">
    <source>
        <dbReference type="PROSITE" id="PS50893"/>
    </source>
</evidence>
<dbReference type="InterPro" id="IPR003439">
    <property type="entry name" value="ABC_transporter-like_ATP-bd"/>
</dbReference>
<comment type="subcellular location">
    <subcellularLocation>
        <location evidence="1">Cell membrane</location>
        <topology evidence="1">Peripheral membrane protein</topology>
    </subcellularLocation>
</comment>
<keyword evidence="6" id="KW-0067">ATP-binding</keyword>
<dbReference type="OrthoDB" id="9784332at2"/>
<dbReference type="GO" id="GO:0043190">
    <property type="term" value="C:ATP-binding cassette (ABC) transporter complex"/>
    <property type="evidence" value="ECO:0007669"/>
    <property type="project" value="TreeGrafter"/>
</dbReference>
<comment type="similarity">
    <text evidence="2">Belongs to the ABC transporter superfamily.</text>
</comment>
<organism evidence="10 11">
    <name type="scientific">Eubacterium plexicaudatum ASF492</name>
    <dbReference type="NCBI Taxonomy" id="1235802"/>
    <lineage>
        <taxon>Bacteria</taxon>
        <taxon>Bacillati</taxon>
        <taxon>Bacillota</taxon>
        <taxon>Clostridia</taxon>
        <taxon>Eubacteriales</taxon>
        <taxon>Eubacteriaceae</taxon>
        <taxon>Eubacterium</taxon>
    </lineage>
</organism>
<accession>N1ZUU9</accession>
<evidence type="ECO:0000256" key="6">
    <source>
        <dbReference type="ARBA" id="ARBA00022840"/>
    </source>
</evidence>
<feature type="domain" description="ABC transporter" evidence="9">
    <location>
        <begin position="6"/>
        <end position="236"/>
    </location>
</feature>
<evidence type="ECO:0000256" key="2">
    <source>
        <dbReference type="ARBA" id="ARBA00005417"/>
    </source>
</evidence>
<keyword evidence="4" id="KW-1003">Cell membrane</keyword>
<dbReference type="Gene3D" id="3.40.50.300">
    <property type="entry name" value="P-loop containing nucleotide triphosphate hydrolases"/>
    <property type="match status" value="1"/>
</dbReference>
<dbReference type="EMBL" id="AQFT01000159">
    <property type="protein sequence ID" value="EMZ19696.1"/>
    <property type="molecule type" value="Genomic_DNA"/>
</dbReference>
<dbReference type="PROSITE" id="PS50893">
    <property type="entry name" value="ABC_TRANSPORTER_2"/>
    <property type="match status" value="1"/>
</dbReference>
<evidence type="ECO:0000256" key="1">
    <source>
        <dbReference type="ARBA" id="ARBA00004202"/>
    </source>
</evidence>
<dbReference type="FunFam" id="3.40.50.300:FF:000224">
    <property type="entry name" value="Energy-coupling factor transporter ATP-binding protein EcfA"/>
    <property type="match status" value="1"/>
</dbReference>
<dbReference type="HOGENOM" id="CLU_000604_1_22_9"/>
<name>N1ZUU9_9FIRM</name>
<dbReference type="PANTHER" id="PTHR43553">
    <property type="entry name" value="HEAVY METAL TRANSPORTER"/>
    <property type="match status" value="1"/>
</dbReference>
<dbReference type="GO" id="GO:0005524">
    <property type="term" value="F:ATP binding"/>
    <property type="evidence" value="ECO:0007669"/>
    <property type="project" value="UniProtKB-KW"/>
</dbReference>
<dbReference type="PROSITE" id="PS00211">
    <property type="entry name" value="ABC_TRANSPORTER_1"/>
    <property type="match status" value="1"/>
</dbReference>
<evidence type="ECO:0000313" key="10">
    <source>
        <dbReference type="EMBL" id="EMZ19696.1"/>
    </source>
</evidence>
<evidence type="ECO:0000256" key="4">
    <source>
        <dbReference type="ARBA" id="ARBA00022475"/>
    </source>
</evidence>
<dbReference type="Proteomes" id="UP000012589">
    <property type="component" value="Unassembled WGS sequence"/>
</dbReference>
<dbReference type="GO" id="GO:0042626">
    <property type="term" value="F:ATPase-coupled transmembrane transporter activity"/>
    <property type="evidence" value="ECO:0007669"/>
    <property type="project" value="TreeGrafter"/>
</dbReference>
<dbReference type="CDD" id="cd03225">
    <property type="entry name" value="ABC_cobalt_CbiO_domain1"/>
    <property type="match status" value="1"/>
</dbReference>
<dbReference type="SMART" id="SM00382">
    <property type="entry name" value="AAA"/>
    <property type="match status" value="1"/>
</dbReference>
<sequence>MNAVHISVENVNYSYEKTHPILKNITFTAKEHDCIGLIGANGVGKSTLLRLMVGLNLGYEGNICVGGIPVVKKNLSAIRKNIGYVFQDADSQLFMSNVYEDLAFAPRNYGLSESEVEERVQKALEMVHIEHLKDKQVYKMSGGEKKLVSIATILTMMPDVILMDEPSVALDPKNRRNLIHILNGFRQMKIIASHDLDMILDTCSRVILMSDGKIIRDGDVKEILFDKELLEAHGLELPFCMQGAVSV</sequence>
<dbReference type="Pfam" id="PF00005">
    <property type="entry name" value="ABC_tran"/>
    <property type="match status" value="1"/>
</dbReference>
<evidence type="ECO:0000256" key="7">
    <source>
        <dbReference type="ARBA" id="ARBA00022967"/>
    </source>
</evidence>
<dbReference type="InterPro" id="IPR027417">
    <property type="entry name" value="P-loop_NTPase"/>
</dbReference>
<dbReference type="InterPro" id="IPR050095">
    <property type="entry name" value="ECF_ABC_transporter_ATP-bd"/>
</dbReference>
<dbReference type="InterPro" id="IPR015856">
    <property type="entry name" value="ABC_transpr_CbiO/EcfA_su"/>
</dbReference>
<dbReference type="eggNOG" id="COG1122">
    <property type="taxonomic scope" value="Bacteria"/>
</dbReference>
<dbReference type="SUPFAM" id="SSF52540">
    <property type="entry name" value="P-loop containing nucleoside triphosphate hydrolases"/>
    <property type="match status" value="1"/>
</dbReference>
<evidence type="ECO:0000256" key="3">
    <source>
        <dbReference type="ARBA" id="ARBA00022448"/>
    </source>
</evidence>
<dbReference type="STRING" id="1235802.C823_05380"/>
<keyword evidence="5" id="KW-0547">Nucleotide-binding</keyword>
<dbReference type="InterPro" id="IPR003593">
    <property type="entry name" value="AAA+_ATPase"/>
</dbReference>
<keyword evidence="8" id="KW-0472">Membrane</keyword>
<evidence type="ECO:0000256" key="8">
    <source>
        <dbReference type="ARBA" id="ARBA00023136"/>
    </source>
</evidence>
<reference evidence="10 11" key="1">
    <citation type="journal article" date="2014" name="Genome Announc.">
        <title>Draft genome sequences of the altered schaedler flora, a defined bacterial community from gnotobiotic mice.</title>
        <authorList>
            <person name="Wannemuehler M.J."/>
            <person name="Overstreet A.M."/>
            <person name="Ward D.V."/>
            <person name="Phillips G.J."/>
        </authorList>
    </citation>
    <scope>NUCLEOTIDE SEQUENCE [LARGE SCALE GENOMIC DNA]</scope>
    <source>
        <strain evidence="10 11">ASF492</strain>
    </source>
</reference>
<gene>
    <name evidence="10" type="ORF">C823_05380</name>
</gene>
<evidence type="ECO:0000256" key="5">
    <source>
        <dbReference type="ARBA" id="ARBA00022741"/>
    </source>
</evidence>
<keyword evidence="7" id="KW-1278">Translocase</keyword>